<dbReference type="PANTHER" id="PTHR12080:SF134">
    <property type="entry name" value="CD48 ANTIGEN"/>
    <property type="match status" value="1"/>
</dbReference>
<keyword evidence="3 6" id="KW-0472">Membrane</keyword>
<dbReference type="PROSITE" id="PS50835">
    <property type="entry name" value="IG_LIKE"/>
    <property type="match status" value="1"/>
</dbReference>
<dbReference type="InterPro" id="IPR013783">
    <property type="entry name" value="Ig-like_fold"/>
</dbReference>
<feature type="region of interest" description="Disordered" evidence="5">
    <location>
        <begin position="287"/>
        <end position="306"/>
    </location>
</feature>
<feature type="compositionally biased region" description="Acidic residues" evidence="5">
    <location>
        <begin position="394"/>
        <end position="417"/>
    </location>
</feature>
<accession>A0AA88TRG7</accession>
<proteinExistence type="predicted"/>
<dbReference type="AlphaFoldDB" id="A0AA88TRG7"/>
<feature type="signal peptide" evidence="7">
    <location>
        <begin position="1"/>
        <end position="22"/>
    </location>
</feature>
<sequence>MAVIKLMVYITCFCLYQDLVFCDDYGENGNNVTLTPSIRGKPEEILWTHNGNKVLEYDGSEVEKYGSFQGRVEVDFQTGQLTIRKLNSQDNGTYQYEILINGKIQISSHTLTVLDALPEPRVTCELDEASNLKKLSCSVESQTQPSYEWSGPDVKQPGPTLLVDEQEEKRDSVYTCTVKNKAVSRTTDFTLQDCHTGLLAGGASPSVLVPVLIVSMLLIILLAVLVLYLYRRKKQKSRESEQKKMDTENGECDNLLRNFPVETMPGSSNATLPCCIRLTAPKESIADKKWDHDSKSENSGETHEGQKLLKTMQSEDPGNTNERQLEKNYENADEAEENINSKQDKTDREIKSQNSSQTQEEMEKEESQIMKNESENEEKSPEEQTETLGKQETEDTDKNEDDQTPGDKMEEDEENEETNSSNTETVSPQPAVTERSTMDTGNIEDSPNKGSSDATLTAPKESSADKKCDQDSGSENATHEEEKEKEKENKGTDSPNTGELDENEKSGKIADEAEENSNAKTDETQSQKTEDADKHENHQTPKEKKEKEGEKKETDSPNKETVSPQPAVTERSTMDTGNIEDSPNKGSSDATLTAPKESSADKKCDQDSGSENATHEEKKEEEKENKGTDSPNTGELDENEKSGKIADEAEENSNGKTDETQSQKTEDADKNENDQTPKEKKEKEEEKKETDSPNKETVSPQPAVTERSTMDTGNIEDSPNKGSSDATLTAPKESSADKKCDQDSGSENATHEEEKEKEKENKGTDSPNTGELDENEKSGKIANEAEENSNGKTDETQSQKTEDANKNENDQTPKEKKEKEEEKKETDSPNKETVSPQPVVTERSTMDTGNVEELQHTNENNSQNENGKQSSEQQKRSPSTAINKDDQEGEEENALYNSTVPARIRHFENL</sequence>
<evidence type="ECO:0000256" key="2">
    <source>
        <dbReference type="ARBA" id="ARBA00022729"/>
    </source>
</evidence>
<feature type="chain" id="PRO_5041741444" description="Ig-like domain-containing protein" evidence="7">
    <location>
        <begin position="23"/>
        <end position="910"/>
    </location>
</feature>
<feature type="transmembrane region" description="Helical" evidence="6">
    <location>
        <begin position="207"/>
        <end position="230"/>
    </location>
</feature>
<evidence type="ECO:0000256" key="1">
    <source>
        <dbReference type="ARBA" id="ARBA00004370"/>
    </source>
</evidence>
<evidence type="ECO:0000259" key="8">
    <source>
        <dbReference type="PROSITE" id="PS50835"/>
    </source>
</evidence>
<comment type="caution">
    <text evidence="9">The sequence shown here is derived from an EMBL/GenBank/DDBJ whole genome shotgun (WGS) entry which is preliminary data.</text>
</comment>
<feature type="compositionally biased region" description="Basic and acidic residues" evidence="5">
    <location>
        <begin position="342"/>
        <end position="351"/>
    </location>
</feature>
<reference evidence="9" key="1">
    <citation type="submission" date="2023-08" db="EMBL/GenBank/DDBJ databases">
        <title>Chromosome-level Genome Assembly of mud carp (Cirrhinus molitorella).</title>
        <authorList>
            <person name="Liu H."/>
        </authorList>
    </citation>
    <scope>NUCLEOTIDE SEQUENCE</scope>
    <source>
        <strain evidence="9">Prfri</strain>
        <tissue evidence="9">Muscle</tissue>
    </source>
</reference>
<dbReference type="InterPro" id="IPR036179">
    <property type="entry name" value="Ig-like_dom_sf"/>
</dbReference>
<feature type="compositionally biased region" description="Basic and acidic residues" evidence="5">
    <location>
        <begin position="477"/>
        <end position="491"/>
    </location>
</feature>
<feature type="compositionally biased region" description="Basic and acidic residues" evidence="5">
    <location>
        <begin position="656"/>
        <end position="694"/>
    </location>
</feature>
<feature type="compositionally biased region" description="Basic and acidic residues" evidence="5">
    <location>
        <begin position="520"/>
        <end position="558"/>
    </location>
</feature>
<evidence type="ECO:0000313" key="9">
    <source>
        <dbReference type="EMBL" id="KAK2905334.1"/>
    </source>
</evidence>
<name>A0AA88TRG7_9TELE</name>
<evidence type="ECO:0000256" key="5">
    <source>
        <dbReference type="SAM" id="MobiDB-lite"/>
    </source>
</evidence>
<feature type="compositionally biased region" description="Basic and acidic residues" evidence="5">
    <location>
        <begin position="792"/>
        <end position="830"/>
    </location>
</feature>
<dbReference type="PANTHER" id="PTHR12080">
    <property type="entry name" value="SIGNALING LYMPHOCYTIC ACTIVATION MOLECULE"/>
    <property type="match status" value="1"/>
</dbReference>
<keyword evidence="6" id="KW-1133">Transmembrane helix</keyword>
<feature type="region of interest" description="Disordered" evidence="5">
    <location>
        <begin position="328"/>
        <end position="897"/>
    </location>
</feature>
<keyword evidence="4" id="KW-0325">Glycoprotein</keyword>
<organism evidence="9 10">
    <name type="scientific">Cirrhinus molitorella</name>
    <name type="common">mud carp</name>
    <dbReference type="NCBI Taxonomy" id="172907"/>
    <lineage>
        <taxon>Eukaryota</taxon>
        <taxon>Metazoa</taxon>
        <taxon>Chordata</taxon>
        <taxon>Craniata</taxon>
        <taxon>Vertebrata</taxon>
        <taxon>Euteleostomi</taxon>
        <taxon>Actinopterygii</taxon>
        <taxon>Neopterygii</taxon>
        <taxon>Teleostei</taxon>
        <taxon>Ostariophysi</taxon>
        <taxon>Cypriniformes</taxon>
        <taxon>Cyprinidae</taxon>
        <taxon>Labeoninae</taxon>
        <taxon>Labeonini</taxon>
        <taxon>Cirrhinus</taxon>
    </lineage>
</organism>
<evidence type="ECO:0000256" key="4">
    <source>
        <dbReference type="ARBA" id="ARBA00023180"/>
    </source>
</evidence>
<keyword evidence="10" id="KW-1185">Reference proteome</keyword>
<comment type="subcellular location">
    <subcellularLocation>
        <location evidence="1">Membrane</location>
    </subcellularLocation>
</comment>
<dbReference type="InterPro" id="IPR007110">
    <property type="entry name" value="Ig-like_dom"/>
</dbReference>
<dbReference type="InterPro" id="IPR015631">
    <property type="entry name" value="CD2/SLAM_rcpt"/>
</dbReference>
<feature type="compositionally biased region" description="Polar residues" evidence="5">
    <location>
        <begin position="857"/>
        <end position="882"/>
    </location>
</feature>
<feature type="compositionally biased region" description="Basic and acidic residues" evidence="5">
    <location>
        <begin position="749"/>
        <end position="763"/>
    </location>
</feature>
<feature type="compositionally biased region" description="Low complexity" evidence="5">
    <location>
        <begin position="418"/>
        <end position="427"/>
    </location>
</feature>
<feature type="compositionally biased region" description="Basic and acidic residues" evidence="5">
    <location>
        <begin position="613"/>
        <end position="627"/>
    </location>
</feature>
<keyword evidence="6" id="KW-0812">Transmembrane</keyword>
<feature type="compositionally biased region" description="Polar residues" evidence="5">
    <location>
        <begin position="695"/>
        <end position="727"/>
    </location>
</feature>
<evidence type="ECO:0000256" key="7">
    <source>
        <dbReference type="SAM" id="SignalP"/>
    </source>
</evidence>
<dbReference type="SUPFAM" id="SSF48726">
    <property type="entry name" value="Immunoglobulin"/>
    <property type="match status" value="1"/>
</dbReference>
<feature type="compositionally biased region" description="Basic and acidic residues" evidence="5">
    <location>
        <begin position="365"/>
        <end position="382"/>
    </location>
</feature>
<protein>
    <recommendedName>
        <fullName evidence="8">Ig-like domain-containing protein</fullName>
    </recommendedName>
</protein>
<dbReference type="EMBL" id="JAUYZG010000006">
    <property type="protein sequence ID" value="KAK2905334.1"/>
    <property type="molecule type" value="Genomic_DNA"/>
</dbReference>
<dbReference type="Gene3D" id="2.60.40.10">
    <property type="entry name" value="Immunoglobulins"/>
    <property type="match status" value="1"/>
</dbReference>
<evidence type="ECO:0000256" key="6">
    <source>
        <dbReference type="SAM" id="Phobius"/>
    </source>
</evidence>
<feature type="compositionally biased region" description="Polar residues" evidence="5">
    <location>
        <begin position="831"/>
        <end position="848"/>
    </location>
</feature>
<evidence type="ECO:0000313" key="10">
    <source>
        <dbReference type="Proteomes" id="UP001187343"/>
    </source>
</evidence>
<feature type="compositionally biased region" description="Polar residues" evidence="5">
    <location>
        <begin position="428"/>
        <end position="455"/>
    </location>
</feature>
<keyword evidence="2 7" id="KW-0732">Signal</keyword>
<feature type="domain" description="Ig-like" evidence="8">
    <location>
        <begin position="118"/>
        <end position="192"/>
    </location>
</feature>
<evidence type="ECO:0000256" key="3">
    <source>
        <dbReference type="ARBA" id="ARBA00023136"/>
    </source>
</evidence>
<gene>
    <name evidence="9" type="ORF">Q8A67_007133</name>
</gene>
<dbReference type="Proteomes" id="UP001187343">
    <property type="component" value="Unassembled WGS sequence"/>
</dbReference>
<feature type="compositionally biased region" description="Polar residues" evidence="5">
    <location>
        <begin position="559"/>
        <end position="591"/>
    </location>
</feature>
<dbReference type="GO" id="GO:0016020">
    <property type="term" value="C:membrane"/>
    <property type="evidence" value="ECO:0007669"/>
    <property type="project" value="UniProtKB-SubCell"/>
</dbReference>